<dbReference type="SMART" id="SM00862">
    <property type="entry name" value="Trans_reg_C"/>
    <property type="match status" value="1"/>
</dbReference>
<dbReference type="InterPro" id="IPR036388">
    <property type="entry name" value="WH-like_DNA-bd_sf"/>
</dbReference>
<evidence type="ECO:0000256" key="3">
    <source>
        <dbReference type="ARBA" id="ARBA00023012"/>
    </source>
</evidence>
<dbReference type="PANTHER" id="PTHR48111:SF73">
    <property type="entry name" value="ALKALINE PHOSPHATASE SYNTHESIS TRANSCRIPTIONAL REGULATORY PROTEIN PHOP"/>
    <property type="match status" value="1"/>
</dbReference>
<evidence type="ECO:0000256" key="1">
    <source>
        <dbReference type="ARBA" id="ARBA00018672"/>
    </source>
</evidence>
<reference evidence="12" key="1">
    <citation type="submission" date="2020-07" db="EMBL/GenBank/DDBJ databases">
        <title>Vallitalea pronyensis genome.</title>
        <authorList>
            <person name="Postec A."/>
        </authorList>
    </citation>
    <scope>NUCLEOTIDE SEQUENCE</scope>
    <source>
        <strain evidence="12">FatNI3</strain>
    </source>
</reference>
<dbReference type="SMART" id="SM00448">
    <property type="entry name" value="REC"/>
    <property type="match status" value="1"/>
</dbReference>
<evidence type="ECO:0000256" key="2">
    <source>
        <dbReference type="ARBA" id="ARBA00022553"/>
    </source>
</evidence>
<keyword evidence="6" id="KW-0804">Transcription</keyword>
<dbReference type="InterPro" id="IPR001867">
    <property type="entry name" value="OmpR/PhoB-type_DNA-bd"/>
</dbReference>
<dbReference type="PROSITE" id="PS51755">
    <property type="entry name" value="OMPR_PHOB"/>
    <property type="match status" value="1"/>
</dbReference>
<evidence type="ECO:0000259" key="10">
    <source>
        <dbReference type="PROSITE" id="PS50110"/>
    </source>
</evidence>
<organism evidence="12 13">
    <name type="scientific">Vallitalea pronyensis</name>
    <dbReference type="NCBI Taxonomy" id="1348613"/>
    <lineage>
        <taxon>Bacteria</taxon>
        <taxon>Bacillati</taxon>
        <taxon>Bacillota</taxon>
        <taxon>Clostridia</taxon>
        <taxon>Lachnospirales</taxon>
        <taxon>Vallitaleaceae</taxon>
        <taxon>Vallitalea</taxon>
    </lineage>
</organism>
<dbReference type="PROSITE" id="PS50110">
    <property type="entry name" value="RESPONSE_REGULATORY"/>
    <property type="match status" value="1"/>
</dbReference>
<keyword evidence="2 8" id="KW-0597">Phosphoprotein</keyword>
<evidence type="ECO:0000259" key="11">
    <source>
        <dbReference type="PROSITE" id="PS51755"/>
    </source>
</evidence>
<evidence type="ECO:0000256" key="4">
    <source>
        <dbReference type="ARBA" id="ARBA00023015"/>
    </source>
</evidence>
<sequence length="229" mass="26429">MHKKILIADDELRLRILIADFLILEGYTVLEAKDGKEALDIFRKTPDIEMVILDVMMPYYDGWQVCREIRKTSHVPIIMVTAKDTEPDELVGFTAGADEYITKPFSPSIFVARVNALYNRTYPHYKKDVLIRGVITIDLQKHAVSVDGVLINLSHTEYKILTFLMENEGRVMTRDSLLDHVWGYDYDGTDRTVDTHINRLRTKMLNGGDHIKTVRGYGYKFEVNAHELH</sequence>
<dbReference type="Pfam" id="PF00486">
    <property type="entry name" value="Trans_reg_C"/>
    <property type="match status" value="1"/>
</dbReference>
<keyword evidence="5 9" id="KW-0238">DNA-binding</keyword>
<comment type="function">
    <text evidence="7">May play the central regulatory role in sporulation. It may be an element of the effector pathway responsible for the activation of sporulation genes in response to nutritional stress. Spo0A may act in concert with spo0H (a sigma factor) to control the expression of some genes that are critical to the sporulation process.</text>
</comment>
<dbReference type="GO" id="GO:0032993">
    <property type="term" value="C:protein-DNA complex"/>
    <property type="evidence" value="ECO:0007669"/>
    <property type="project" value="TreeGrafter"/>
</dbReference>
<dbReference type="KEGG" id="vpy:HZI73_04935"/>
<accession>A0A8J8MH26</accession>
<evidence type="ECO:0000256" key="8">
    <source>
        <dbReference type="PROSITE-ProRule" id="PRU00169"/>
    </source>
</evidence>
<dbReference type="GO" id="GO:0000156">
    <property type="term" value="F:phosphorelay response regulator activity"/>
    <property type="evidence" value="ECO:0007669"/>
    <property type="project" value="TreeGrafter"/>
</dbReference>
<dbReference type="SUPFAM" id="SSF52172">
    <property type="entry name" value="CheY-like"/>
    <property type="match status" value="1"/>
</dbReference>
<keyword evidence="13" id="KW-1185">Reference proteome</keyword>
<gene>
    <name evidence="12" type="ORF">HZI73_04935</name>
</gene>
<keyword evidence="3" id="KW-0902">Two-component regulatory system</keyword>
<name>A0A8J8MH26_9FIRM</name>
<evidence type="ECO:0000256" key="5">
    <source>
        <dbReference type="ARBA" id="ARBA00023125"/>
    </source>
</evidence>
<dbReference type="FunFam" id="3.40.50.2300:FF:000001">
    <property type="entry name" value="DNA-binding response regulator PhoB"/>
    <property type="match status" value="1"/>
</dbReference>
<dbReference type="CDD" id="cd00383">
    <property type="entry name" value="trans_reg_C"/>
    <property type="match status" value="1"/>
</dbReference>
<proteinExistence type="predicted"/>
<feature type="DNA-binding region" description="OmpR/PhoB-type" evidence="9">
    <location>
        <begin position="127"/>
        <end position="223"/>
    </location>
</feature>
<feature type="domain" description="Response regulatory" evidence="10">
    <location>
        <begin position="4"/>
        <end position="118"/>
    </location>
</feature>
<dbReference type="FunFam" id="1.10.10.10:FF:000018">
    <property type="entry name" value="DNA-binding response regulator ResD"/>
    <property type="match status" value="1"/>
</dbReference>
<evidence type="ECO:0000256" key="9">
    <source>
        <dbReference type="PROSITE-ProRule" id="PRU01091"/>
    </source>
</evidence>
<dbReference type="Pfam" id="PF00072">
    <property type="entry name" value="Response_reg"/>
    <property type="match status" value="1"/>
</dbReference>
<dbReference type="AlphaFoldDB" id="A0A8J8MH26"/>
<dbReference type="PANTHER" id="PTHR48111">
    <property type="entry name" value="REGULATOR OF RPOS"/>
    <property type="match status" value="1"/>
</dbReference>
<dbReference type="GO" id="GO:0006355">
    <property type="term" value="P:regulation of DNA-templated transcription"/>
    <property type="evidence" value="ECO:0007669"/>
    <property type="project" value="InterPro"/>
</dbReference>
<dbReference type="EMBL" id="CP058649">
    <property type="protein sequence ID" value="QUI21677.1"/>
    <property type="molecule type" value="Genomic_DNA"/>
</dbReference>
<dbReference type="Gene3D" id="6.10.250.690">
    <property type="match status" value="1"/>
</dbReference>
<dbReference type="InterPro" id="IPR039420">
    <property type="entry name" value="WalR-like"/>
</dbReference>
<dbReference type="RefSeq" id="WP_212697147.1">
    <property type="nucleotide sequence ID" value="NZ_CP058649.1"/>
</dbReference>
<dbReference type="Proteomes" id="UP000683246">
    <property type="component" value="Chromosome"/>
</dbReference>
<evidence type="ECO:0000256" key="7">
    <source>
        <dbReference type="ARBA" id="ARBA00024867"/>
    </source>
</evidence>
<dbReference type="InterPro" id="IPR001789">
    <property type="entry name" value="Sig_transdc_resp-reg_receiver"/>
</dbReference>
<keyword evidence="4" id="KW-0805">Transcription regulation</keyword>
<protein>
    <recommendedName>
        <fullName evidence="1">Stage 0 sporulation protein A homolog</fullName>
    </recommendedName>
</protein>
<dbReference type="InterPro" id="IPR011006">
    <property type="entry name" value="CheY-like_superfamily"/>
</dbReference>
<dbReference type="Gene3D" id="3.40.50.2300">
    <property type="match status" value="1"/>
</dbReference>
<evidence type="ECO:0000313" key="12">
    <source>
        <dbReference type="EMBL" id="QUI21677.1"/>
    </source>
</evidence>
<dbReference type="GO" id="GO:0000976">
    <property type="term" value="F:transcription cis-regulatory region binding"/>
    <property type="evidence" value="ECO:0007669"/>
    <property type="project" value="TreeGrafter"/>
</dbReference>
<dbReference type="Gene3D" id="1.10.10.10">
    <property type="entry name" value="Winged helix-like DNA-binding domain superfamily/Winged helix DNA-binding domain"/>
    <property type="match status" value="1"/>
</dbReference>
<feature type="domain" description="OmpR/PhoB-type" evidence="11">
    <location>
        <begin position="127"/>
        <end position="223"/>
    </location>
</feature>
<feature type="modified residue" description="4-aspartylphosphate" evidence="8">
    <location>
        <position position="54"/>
    </location>
</feature>
<dbReference type="CDD" id="cd17574">
    <property type="entry name" value="REC_OmpR"/>
    <property type="match status" value="1"/>
</dbReference>
<dbReference type="GO" id="GO:0005829">
    <property type="term" value="C:cytosol"/>
    <property type="evidence" value="ECO:0007669"/>
    <property type="project" value="TreeGrafter"/>
</dbReference>
<evidence type="ECO:0000256" key="6">
    <source>
        <dbReference type="ARBA" id="ARBA00023163"/>
    </source>
</evidence>
<evidence type="ECO:0000313" key="13">
    <source>
        <dbReference type="Proteomes" id="UP000683246"/>
    </source>
</evidence>